<evidence type="ECO:0000259" key="3">
    <source>
        <dbReference type="PROSITE" id="PS01031"/>
    </source>
</evidence>
<dbReference type="EMBL" id="JABDYF010000001">
    <property type="protein sequence ID" value="MBX5088091.1"/>
    <property type="molecule type" value="Genomic_DNA"/>
</dbReference>
<dbReference type="PROSITE" id="PS01031">
    <property type="entry name" value="SHSP"/>
    <property type="match status" value="1"/>
</dbReference>
<proteinExistence type="inferred from homology"/>
<protein>
    <submittedName>
        <fullName evidence="4">Hsp20/alpha crystallin family protein</fullName>
    </submittedName>
</protein>
<organism evidence="4 6">
    <name type="scientific">Rhizobium lentis</name>
    <dbReference type="NCBI Taxonomy" id="1138194"/>
    <lineage>
        <taxon>Bacteria</taxon>
        <taxon>Pseudomonadati</taxon>
        <taxon>Pseudomonadota</taxon>
        <taxon>Alphaproteobacteria</taxon>
        <taxon>Hyphomicrobiales</taxon>
        <taxon>Rhizobiaceae</taxon>
        <taxon>Rhizobium/Agrobacterium group</taxon>
        <taxon>Rhizobium</taxon>
    </lineage>
</organism>
<name>A0A9Q3MEU7_9HYPH</name>
<keyword evidence="7" id="KW-1185">Reference proteome</keyword>
<dbReference type="GeneID" id="66142830"/>
<evidence type="ECO:0000256" key="1">
    <source>
        <dbReference type="PROSITE-ProRule" id="PRU00285"/>
    </source>
</evidence>
<dbReference type="SUPFAM" id="SSF49764">
    <property type="entry name" value="HSP20-like chaperones"/>
    <property type="match status" value="1"/>
</dbReference>
<dbReference type="InterPro" id="IPR031107">
    <property type="entry name" value="Small_HSP"/>
</dbReference>
<sequence length="173" mass="19456">MADATKLAVKNEDKPVQSAGIWSPFEALRSEIDRLFDGFMPSPWRSSDRSIFARGFPSLSGWAAAPAVDVIEKDDAFEITAEMPGLDEKNIEVTLSNSYLTIRGEKQEEKEDKQKEYHVSERRYGSFQRTFQIPDGVDANKVDATFTKGVLKVRLPKSADAKKNERKVEIKVA</sequence>
<dbReference type="RefSeq" id="WP_207245480.1">
    <property type="nucleotide sequence ID" value="NZ_CP071455.1"/>
</dbReference>
<evidence type="ECO:0000256" key="2">
    <source>
        <dbReference type="RuleBase" id="RU003616"/>
    </source>
</evidence>
<evidence type="ECO:0000313" key="5">
    <source>
        <dbReference type="EMBL" id="MBX5088091.1"/>
    </source>
</evidence>
<evidence type="ECO:0000313" key="4">
    <source>
        <dbReference type="EMBL" id="MBX5025754.1"/>
    </source>
</evidence>
<evidence type="ECO:0000313" key="6">
    <source>
        <dbReference type="Proteomes" id="UP000749740"/>
    </source>
</evidence>
<comment type="similarity">
    <text evidence="1 2">Belongs to the small heat shock protein (HSP20) family.</text>
</comment>
<feature type="domain" description="SHSP" evidence="3">
    <location>
        <begin position="58"/>
        <end position="173"/>
    </location>
</feature>
<dbReference type="PANTHER" id="PTHR11527">
    <property type="entry name" value="HEAT-SHOCK PROTEIN 20 FAMILY MEMBER"/>
    <property type="match status" value="1"/>
</dbReference>
<reference evidence="4 7" key="1">
    <citation type="submission" date="2020-04" db="EMBL/GenBank/DDBJ databases">
        <title>Global-level population genomics: horizontal gene transfer, symbiosis and evolution in Rhizobia.</title>
        <authorList>
            <person name="Gai Y."/>
        </authorList>
    </citation>
    <scope>NUCLEOTIDE SEQUENCE</scope>
    <source>
        <strain evidence="5 7">BLR33</strain>
        <strain evidence="4">BLR57</strain>
    </source>
</reference>
<dbReference type="Pfam" id="PF00011">
    <property type="entry name" value="HSP20"/>
    <property type="match status" value="1"/>
</dbReference>
<dbReference type="Proteomes" id="UP000749740">
    <property type="component" value="Unassembled WGS sequence"/>
</dbReference>
<dbReference type="Gene3D" id="2.60.40.790">
    <property type="match status" value="1"/>
</dbReference>
<dbReference type="InterPro" id="IPR002068">
    <property type="entry name" value="A-crystallin/Hsp20_dom"/>
</dbReference>
<dbReference type="AlphaFoldDB" id="A0A9Q3MEU7"/>
<accession>A0A9Q3MEU7</accession>
<comment type="caution">
    <text evidence="4">The sequence shown here is derived from an EMBL/GenBank/DDBJ whole genome shotgun (WGS) entry which is preliminary data.</text>
</comment>
<dbReference type="EMBL" id="JABDYC010000010">
    <property type="protein sequence ID" value="MBX5025754.1"/>
    <property type="molecule type" value="Genomic_DNA"/>
</dbReference>
<dbReference type="InterPro" id="IPR008978">
    <property type="entry name" value="HSP20-like_chaperone"/>
</dbReference>
<dbReference type="Proteomes" id="UP000770629">
    <property type="component" value="Unassembled WGS sequence"/>
</dbReference>
<gene>
    <name evidence="5" type="ORF">HJB60_02715</name>
    <name evidence="4" type="ORF">HJB63_24845</name>
</gene>
<dbReference type="CDD" id="cd06464">
    <property type="entry name" value="ACD_sHsps-like"/>
    <property type="match status" value="1"/>
</dbReference>
<evidence type="ECO:0000313" key="7">
    <source>
        <dbReference type="Proteomes" id="UP000770629"/>
    </source>
</evidence>